<dbReference type="GO" id="GO:0005886">
    <property type="term" value="C:plasma membrane"/>
    <property type="evidence" value="ECO:0007669"/>
    <property type="project" value="UniProtKB-SubCell"/>
</dbReference>
<dbReference type="Proteomes" id="UP001050975">
    <property type="component" value="Unassembled WGS sequence"/>
</dbReference>
<accession>A0AAV3WPS7</accession>
<evidence type="ECO:0000256" key="5">
    <source>
        <dbReference type="ARBA" id="ARBA00023136"/>
    </source>
</evidence>
<dbReference type="SUPFAM" id="SSF52540">
    <property type="entry name" value="P-loop containing nucleoside triphosphate hydrolases"/>
    <property type="match status" value="1"/>
</dbReference>
<keyword evidence="2" id="KW-1003">Cell membrane</keyword>
<dbReference type="Gene3D" id="3.40.50.300">
    <property type="entry name" value="P-loop containing nucleotide triphosphate hydrolases"/>
    <property type="match status" value="1"/>
</dbReference>
<keyword evidence="5" id="KW-0472">Membrane</keyword>
<evidence type="ECO:0000313" key="8">
    <source>
        <dbReference type="EMBL" id="GET44124.1"/>
    </source>
</evidence>
<organism evidence="8 9">
    <name type="scientific">Microseira wollei NIES-4236</name>
    <dbReference type="NCBI Taxonomy" id="2530354"/>
    <lineage>
        <taxon>Bacteria</taxon>
        <taxon>Bacillati</taxon>
        <taxon>Cyanobacteriota</taxon>
        <taxon>Cyanophyceae</taxon>
        <taxon>Oscillatoriophycideae</taxon>
        <taxon>Aerosakkonematales</taxon>
        <taxon>Aerosakkonemataceae</taxon>
        <taxon>Microseira</taxon>
    </lineage>
</organism>
<evidence type="ECO:0000256" key="1">
    <source>
        <dbReference type="ARBA" id="ARBA00004651"/>
    </source>
</evidence>
<dbReference type="AlphaFoldDB" id="A0AAV3WPS7"/>
<name>A0AAV3WPS7_9CYAN</name>
<keyword evidence="3" id="KW-0812">Transmembrane</keyword>
<keyword evidence="9" id="KW-1185">Reference proteome</keyword>
<evidence type="ECO:0000256" key="4">
    <source>
        <dbReference type="ARBA" id="ARBA00022989"/>
    </source>
</evidence>
<gene>
    <name evidence="8" type="ORF">MiSe_89500</name>
</gene>
<feature type="domain" description="TraD/TraG TraM recognition site" evidence="7">
    <location>
        <begin position="134"/>
        <end position="249"/>
    </location>
</feature>
<protein>
    <recommendedName>
        <fullName evidence="7">TraD/TraG TraM recognition site domain-containing protein</fullName>
    </recommendedName>
</protein>
<evidence type="ECO:0000256" key="2">
    <source>
        <dbReference type="ARBA" id="ARBA00022475"/>
    </source>
</evidence>
<dbReference type="CDD" id="cd01127">
    <property type="entry name" value="TrwB_TraG_TraD_VirD4"/>
    <property type="match status" value="1"/>
</dbReference>
<comment type="caution">
    <text evidence="8">The sequence shown here is derived from an EMBL/GenBank/DDBJ whole genome shotgun (WGS) entry which is preliminary data.</text>
</comment>
<feature type="region of interest" description="Disordered" evidence="6">
    <location>
        <begin position="210"/>
        <end position="241"/>
    </location>
</feature>
<dbReference type="PANTHER" id="PTHR37937:SF1">
    <property type="entry name" value="CONJUGATIVE TRANSFER: DNA TRANSPORT"/>
    <property type="match status" value="1"/>
</dbReference>
<evidence type="ECO:0000256" key="6">
    <source>
        <dbReference type="SAM" id="MobiDB-lite"/>
    </source>
</evidence>
<feature type="compositionally biased region" description="Low complexity" evidence="6">
    <location>
        <begin position="221"/>
        <end position="236"/>
    </location>
</feature>
<evidence type="ECO:0000256" key="3">
    <source>
        <dbReference type="ARBA" id="ARBA00022692"/>
    </source>
</evidence>
<dbReference type="InterPro" id="IPR051539">
    <property type="entry name" value="T4SS-coupling_protein"/>
</dbReference>
<comment type="subcellular location">
    <subcellularLocation>
        <location evidence="1">Cell membrane</location>
        <topology evidence="1">Multi-pass membrane protein</topology>
    </subcellularLocation>
</comment>
<evidence type="ECO:0000313" key="9">
    <source>
        <dbReference type="Proteomes" id="UP001050975"/>
    </source>
</evidence>
<dbReference type="InterPro" id="IPR032689">
    <property type="entry name" value="TraG-D_C"/>
</dbReference>
<dbReference type="InterPro" id="IPR027417">
    <property type="entry name" value="P-loop_NTPase"/>
</dbReference>
<sequence>METEPLPKPSQILPTILDRAAAKVRLSFLKAEIKRNCENLLSDYLRISDADFYKATFVLRNKLKFFDRPDVSRICDGRSDFRLQDFNKPGLRMFALIGQPEAEEETGKQMAQLIAGIFNNLMLRRYAFGLSGEPVAFIADEAHALQQTVDFPRSAAILRAAGVGLCLSTQSISQFNTNEKPNQGSLIAGLCATTICLPGVDVETAEFMSKSFGDRPDPSTSVGRSIGSRSHGISGSDRTPILSVREIRDRPADLERTAIIQVRSGACTRPFLTRY</sequence>
<dbReference type="EMBL" id="BLAY01000295">
    <property type="protein sequence ID" value="GET44124.1"/>
    <property type="molecule type" value="Genomic_DNA"/>
</dbReference>
<dbReference type="PANTHER" id="PTHR37937">
    <property type="entry name" value="CONJUGATIVE TRANSFER: DNA TRANSPORT"/>
    <property type="match status" value="1"/>
</dbReference>
<evidence type="ECO:0000259" key="7">
    <source>
        <dbReference type="Pfam" id="PF12696"/>
    </source>
</evidence>
<reference evidence="8" key="1">
    <citation type="submission" date="2019-10" db="EMBL/GenBank/DDBJ databases">
        <title>Draft genome sequece of Microseira wollei NIES-4236.</title>
        <authorList>
            <person name="Yamaguchi H."/>
            <person name="Suzuki S."/>
            <person name="Kawachi M."/>
        </authorList>
    </citation>
    <scope>NUCLEOTIDE SEQUENCE</scope>
    <source>
        <strain evidence="8">NIES-4236</strain>
    </source>
</reference>
<dbReference type="Pfam" id="PF12696">
    <property type="entry name" value="TraG-D_C"/>
    <property type="match status" value="1"/>
</dbReference>
<dbReference type="RefSeq" id="WP_226593645.1">
    <property type="nucleotide sequence ID" value="NZ_BLAY01000295.1"/>
</dbReference>
<proteinExistence type="predicted"/>
<keyword evidence="4" id="KW-1133">Transmembrane helix</keyword>